<proteinExistence type="predicted"/>
<feature type="transmembrane region" description="Helical" evidence="9">
    <location>
        <begin position="710"/>
        <end position="731"/>
    </location>
</feature>
<evidence type="ECO:0000256" key="8">
    <source>
        <dbReference type="ARBA" id="ARBA00023224"/>
    </source>
</evidence>
<organism evidence="11">
    <name type="scientific">Absidia glauca</name>
    <name type="common">Pin mould</name>
    <dbReference type="NCBI Taxonomy" id="4829"/>
    <lineage>
        <taxon>Eukaryota</taxon>
        <taxon>Fungi</taxon>
        <taxon>Fungi incertae sedis</taxon>
        <taxon>Mucoromycota</taxon>
        <taxon>Mucoromycotina</taxon>
        <taxon>Mucoromycetes</taxon>
        <taxon>Mucorales</taxon>
        <taxon>Cunninghamellaceae</taxon>
        <taxon>Absidia</taxon>
    </lineage>
</organism>
<keyword evidence="4" id="KW-0297">G-protein coupled receptor</keyword>
<keyword evidence="12" id="KW-1185">Reference proteome</keyword>
<dbReference type="InterPro" id="IPR000337">
    <property type="entry name" value="GPCR_3"/>
</dbReference>
<evidence type="ECO:0000256" key="9">
    <source>
        <dbReference type="SAM" id="Phobius"/>
    </source>
</evidence>
<feature type="transmembrane region" description="Helical" evidence="9">
    <location>
        <begin position="483"/>
        <end position="509"/>
    </location>
</feature>
<dbReference type="GO" id="GO:0038039">
    <property type="term" value="C:G protein-coupled receptor heterodimeric complex"/>
    <property type="evidence" value="ECO:0007669"/>
    <property type="project" value="TreeGrafter"/>
</dbReference>
<dbReference type="STRING" id="4829.A0A168QT73"/>
<dbReference type="InterPro" id="IPR017978">
    <property type="entry name" value="GPCR_3_C"/>
</dbReference>
<dbReference type="PROSITE" id="PS50259">
    <property type="entry name" value="G_PROTEIN_RECEP_F3_4"/>
    <property type="match status" value="1"/>
</dbReference>
<comment type="subcellular location">
    <subcellularLocation>
        <location evidence="1">Membrane</location>
        <topology evidence="1">Multi-pass membrane protein</topology>
    </subcellularLocation>
</comment>
<evidence type="ECO:0000256" key="6">
    <source>
        <dbReference type="ARBA" id="ARBA00023170"/>
    </source>
</evidence>
<reference evidence="11" key="1">
    <citation type="submission" date="2016-04" db="EMBL/GenBank/DDBJ databases">
        <authorList>
            <person name="Evans L.H."/>
            <person name="Alamgir A."/>
            <person name="Owens N."/>
            <person name="Weber N.D."/>
            <person name="Virtaneva K."/>
            <person name="Barbian K."/>
            <person name="Babar A."/>
            <person name="Rosenke K."/>
        </authorList>
    </citation>
    <scope>NUCLEOTIDE SEQUENCE [LARGE SCALE GENOMIC DNA]</scope>
    <source>
        <strain evidence="11">CBS 101.48</strain>
    </source>
</reference>
<feature type="transmembrane region" description="Helical" evidence="9">
    <location>
        <begin position="684"/>
        <end position="704"/>
    </location>
</feature>
<evidence type="ECO:0000256" key="4">
    <source>
        <dbReference type="ARBA" id="ARBA00023040"/>
    </source>
</evidence>
<evidence type="ECO:0000256" key="3">
    <source>
        <dbReference type="ARBA" id="ARBA00022989"/>
    </source>
</evidence>
<dbReference type="CDD" id="cd15047">
    <property type="entry name" value="7tmC_GABA-B-like"/>
    <property type="match status" value="1"/>
</dbReference>
<dbReference type="PRINTS" id="PR01176">
    <property type="entry name" value="GABABRECEPTR"/>
</dbReference>
<dbReference type="InterPro" id="IPR028082">
    <property type="entry name" value="Peripla_BP_I"/>
</dbReference>
<dbReference type="Gene3D" id="3.40.50.2300">
    <property type="match status" value="2"/>
</dbReference>
<accession>A0A168QT73</accession>
<dbReference type="Pfam" id="PF01094">
    <property type="entry name" value="ANF_receptor"/>
    <property type="match status" value="1"/>
</dbReference>
<evidence type="ECO:0000313" key="12">
    <source>
        <dbReference type="Proteomes" id="UP000078561"/>
    </source>
</evidence>
<feature type="transmembrane region" description="Helical" evidence="9">
    <location>
        <begin position="521"/>
        <end position="542"/>
    </location>
</feature>
<dbReference type="EMBL" id="LT554468">
    <property type="protein sequence ID" value="SAM05514.1"/>
    <property type="molecule type" value="Genomic_DNA"/>
</dbReference>
<evidence type="ECO:0000256" key="1">
    <source>
        <dbReference type="ARBA" id="ARBA00004141"/>
    </source>
</evidence>
<dbReference type="InParanoid" id="A0A168QT73"/>
<feature type="transmembrane region" description="Helical" evidence="9">
    <location>
        <begin position="593"/>
        <end position="615"/>
    </location>
</feature>
<dbReference type="PANTHER" id="PTHR10519">
    <property type="entry name" value="GABA-B RECEPTOR"/>
    <property type="match status" value="1"/>
</dbReference>
<feature type="transmembrane region" description="Helical" evidence="9">
    <location>
        <begin position="554"/>
        <end position="572"/>
    </location>
</feature>
<sequence length="933" mass="103420">MADNGTISIFKHTIQLDPLNHITQPDNNTVLITPRYNTTGRTELKIGLLLPFSQTSDQFTETIVWGGSSAIRMAINEINAAQLIPGAYITLIQKDSFPDPSVDQAAVTNAVYALVTLLQQGVIGVIGDVTSSWTALSALMTSALNLPQCSFAASAVSFSDKVQFKYFFRTIPTDVVMIDAILQFVIREGWTKVGVIYTDDPLGQQLYQRAIQQTEALNIQLVSYQSYPSTTTTPTSVAMKDSLDNLITSGARIILVAARGQAQSSLMVQAAVSGYLTPNYVWLLVQDGFIYDMADSIADYNRQPGIPRPLSIESDFNGVFYFADWLKLDGYSPYDTFINKWSNLDTNVYPYAGSTNVTTYEGLAYSCMMVMADGFQTILGTKSNHTDGLLQLAQGNLDADLLPPAFNTGYVGPEGPMRLDSNGDVMSGNYRVMNYQHGTSVVVGQSLVGNLTITSPPMFYDGSFTTPSDSPPSTALNPGITSAVSFVIMIVAAIGSLFAIAVFGVVVLYRKNDIFKAASPLFCCLELIGFIFTYISVVMMIGTPSQVTCILMPLSFNFGFLLVISNMIAKNYRIYRIFNNVFISRTVITDLQLIKSVTFMVGLDMIILVIALIVLSPRPVKVDVSLTQYYWSCRAENPHQGVFVGVMCAYWAVLLLFATFLAYKTRLAGRQYSRYSECRQMGLSIYNIFFSALVAFAVLVNAMADYYTKYYISIVTVLWATTFSLLILFLPKLQAFIQQQRELKAKKDTSEKISASQLVMAAAVATVGFGTNDPSYQKQQHFMDPSDATELLSLGEILGSDAPVFRPTMDNNKGRNHGSFVEVYEADIPARKVFRYFPFLSHWEMLHIMVFPWLGYFTYISKCAKQGQVMAYHHATIHTAALENYVLTIHGQGVYDMHIQVPDLKTLELWETRLNQRYQVDEPGSNVHGSSDS</sequence>
<evidence type="ECO:0000313" key="11">
    <source>
        <dbReference type="EMBL" id="SAM05514.1"/>
    </source>
</evidence>
<keyword evidence="8" id="KW-0807">Transducer</keyword>
<dbReference type="SUPFAM" id="SSF53822">
    <property type="entry name" value="Periplasmic binding protein-like I"/>
    <property type="match status" value="1"/>
</dbReference>
<dbReference type="Proteomes" id="UP000078561">
    <property type="component" value="Unassembled WGS sequence"/>
</dbReference>
<keyword evidence="2 9" id="KW-0812">Transmembrane</keyword>
<keyword evidence="5 9" id="KW-0472">Membrane</keyword>
<dbReference type="Pfam" id="PF00003">
    <property type="entry name" value="7tm_3"/>
    <property type="match status" value="1"/>
</dbReference>
<dbReference type="PRINTS" id="PR00248">
    <property type="entry name" value="GPCRMGR"/>
</dbReference>
<protein>
    <recommendedName>
        <fullName evidence="10">G-protein coupled receptors family 3 profile domain-containing protein</fullName>
    </recommendedName>
</protein>
<dbReference type="OrthoDB" id="5984008at2759"/>
<evidence type="ECO:0000256" key="2">
    <source>
        <dbReference type="ARBA" id="ARBA00022692"/>
    </source>
</evidence>
<dbReference type="GO" id="GO:0004965">
    <property type="term" value="F:G protein-coupled GABA receptor activity"/>
    <property type="evidence" value="ECO:0007669"/>
    <property type="project" value="InterPro"/>
</dbReference>
<dbReference type="InterPro" id="IPR002455">
    <property type="entry name" value="GPCR3_GABA-B"/>
</dbReference>
<feature type="transmembrane region" description="Helical" evidence="9">
    <location>
        <begin position="642"/>
        <end position="663"/>
    </location>
</feature>
<evidence type="ECO:0000256" key="7">
    <source>
        <dbReference type="ARBA" id="ARBA00023180"/>
    </source>
</evidence>
<keyword evidence="7" id="KW-0325">Glycoprotein</keyword>
<gene>
    <name evidence="11" type="primary">ABSGL_11389.1 scaffold 12295</name>
</gene>
<feature type="domain" description="G-protein coupled receptors family 3 profile" evidence="10">
    <location>
        <begin position="484"/>
        <end position="752"/>
    </location>
</feature>
<evidence type="ECO:0000259" key="10">
    <source>
        <dbReference type="PROSITE" id="PS50259"/>
    </source>
</evidence>
<keyword evidence="6" id="KW-0675">Receptor</keyword>
<name>A0A168QT73_ABSGL</name>
<dbReference type="OMA" id="CCPTPII"/>
<dbReference type="PANTHER" id="PTHR10519:SF20">
    <property type="entry name" value="G-PROTEIN COUPLED RECEPTOR 156-RELATED"/>
    <property type="match status" value="1"/>
</dbReference>
<dbReference type="GO" id="GO:0007214">
    <property type="term" value="P:gamma-aminobutyric acid signaling pathway"/>
    <property type="evidence" value="ECO:0007669"/>
    <property type="project" value="TreeGrafter"/>
</dbReference>
<dbReference type="AlphaFoldDB" id="A0A168QT73"/>
<dbReference type="InterPro" id="IPR001828">
    <property type="entry name" value="ANF_lig-bd_rcpt"/>
</dbReference>
<evidence type="ECO:0000256" key="5">
    <source>
        <dbReference type="ARBA" id="ARBA00023136"/>
    </source>
</evidence>
<keyword evidence="3 9" id="KW-1133">Transmembrane helix</keyword>